<dbReference type="EMBL" id="QZAF01000704">
    <property type="protein sequence ID" value="THV65138.1"/>
    <property type="molecule type" value="Genomic_DNA"/>
</dbReference>
<dbReference type="PANTHER" id="PTHR43433:SF10">
    <property type="entry name" value="AB HYDROLASE-1 DOMAIN-CONTAINING PROTEIN"/>
    <property type="match status" value="1"/>
</dbReference>
<comment type="caution">
    <text evidence="3">The sequence shown here is derived from an EMBL/GenBank/DDBJ whole genome shotgun (WGS) entry which is preliminary data.</text>
</comment>
<organism evidence="3 4">
    <name type="scientific">Aureobasidium pullulans</name>
    <name type="common">Black yeast</name>
    <name type="synonym">Pullularia pullulans</name>
    <dbReference type="NCBI Taxonomy" id="5580"/>
    <lineage>
        <taxon>Eukaryota</taxon>
        <taxon>Fungi</taxon>
        <taxon>Dikarya</taxon>
        <taxon>Ascomycota</taxon>
        <taxon>Pezizomycotina</taxon>
        <taxon>Dothideomycetes</taxon>
        <taxon>Dothideomycetidae</taxon>
        <taxon>Dothideales</taxon>
        <taxon>Saccotheciaceae</taxon>
        <taxon>Aureobasidium</taxon>
    </lineage>
</organism>
<dbReference type="Gene3D" id="3.40.50.1820">
    <property type="entry name" value="alpha/beta hydrolase"/>
    <property type="match status" value="1"/>
</dbReference>
<feature type="non-terminal residue" evidence="3">
    <location>
        <position position="1"/>
    </location>
</feature>
<sequence>TCGIFDVGGLVLLSWRKGIDSTAYITQDAQTPKMSTTTSAKDDAITFASQKCFHRSITIGPTSAHQKLRVSFATTSGFDDDGKNGLETILFCGGMGASRLLLYRFDALAKKEGVRVIFIDRPGVGGSTPVPLEQRVQVWLDAVPAVLEHLGVKTISLLSHSAGAIYAINTLLLLPHLLHPHHPFAAFLTPWVHPCFSSAPLMKVVDKLPSVLVGSLHHITSFVGGYIAPSIQFSSGMMGVTDDLPEDQCQTHYDMSSKSWSEVCRLQGKYARLEDMRYAFALLCFAFSYSLPLVSFSSIFLLGIIYRKVAILMPRDPYNSGISADANLCMQKDSKDWCTYTSLPTTISSLQQLYPQQSRPLTIRAYFAASDQIIGRGGQVYFEECWKRGNDAQGQVDFAAKGVDDTDHDNIPLVEKGCLGEIFREIKDLNV</sequence>
<dbReference type="InterPro" id="IPR029058">
    <property type="entry name" value="AB_hydrolase_fold"/>
</dbReference>
<evidence type="ECO:0000259" key="2">
    <source>
        <dbReference type="Pfam" id="PF12697"/>
    </source>
</evidence>
<name>A0A4S8S4Q8_AURPU</name>
<dbReference type="PANTHER" id="PTHR43433">
    <property type="entry name" value="HYDROLASE, ALPHA/BETA FOLD FAMILY PROTEIN"/>
    <property type="match status" value="1"/>
</dbReference>
<gene>
    <name evidence="3" type="ORF">D6D28_09322</name>
</gene>
<keyword evidence="1" id="KW-1133">Transmembrane helix</keyword>
<dbReference type="AlphaFoldDB" id="A0A4S8S4Q8"/>
<dbReference type="Proteomes" id="UP000304951">
    <property type="component" value="Unassembled WGS sequence"/>
</dbReference>
<feature type="transmembrane region" description="Helical" evidence="1">
    <location>
        <begin position="278"/>
        <end position="306"/>
    </location>
</feature>
<proteinExistence type="predicted"/>
<keyword evidence="1" id="KW-0812">Transmembrane</keyword>
<keyword evidence="1" id="KW-0472">Membrane</keyword>
<evidence type="ECO:0000256" key="1">
    <source>
        <dbReference type="SAM" id="Phobius"/>
    </source>
</evidence>
<evidence type="ECO:0000313" key="3">
    <source>
        <dbReference type="EMBL" id="THV65138.1"/>
    </source>
</evidence>
<dbReference type="InterPro" id="IPR050471">
    <property type="entry name" value="AB_hydrolase"/>
</dbReference>
<dbReference type="Pfam" id="PF12697">
    <property type="entry name" value="Abhydrolase_6"/>
    <property type="match status" value="1"/>
</dbReference>
<evidence type="ECO:0000313" key="4">
    <source>
        <dbReference type="Proteomes" id="UP000304951"/>
    </source>
</evidence>
<protein>
    <recommendedName>
        <fullName evidence="2">AB hydrolase-1 domain-containing protein</fullName>
    </recommendedName>
</protein>
<feature type="domain" description="AB hydrolase-1" evidence="2">
    <location>
        <begin position="89"/>
        <end position="211"/>
    </location>
</feature>
<dbReference type="SUPFAM" id="SSF53474">
    <property type="entry name" value="alpha/beta-Hydrolases"/>
    <property type="match status" value="1"/>
</dbReference>
<dbReference type="InterPro" id="IPR000073">
    <property type="entry name" value="AB_hydrolase_1"/>
</dbReference>
<reference evidence="3 4" key="1">
    <citation type="submission" date="2018-10" db="EMBL/GenBank/DDBJ databases">
        <title>Fifty Aureobasidium pullulans genomes reveal a recombining polyextremotolerant generalist.</title>
        <authorList>
            <person name="Gostincar C."/>
            <person name="Turk M."/>
            <person name="Zajc J."/>
            <person name="Gunde-Cimerman N."/>
        </authorList>
    </citation>
    <scope>NUCLEOTIDE SEQUENCE [LARGE SCALE GENOMIC DNA]</scope>
    <source>
        <strain evidence="3 4">EXF-11900</strain>
    </source>
</reference>
<accession>A0A4S8S4Q8</accession>